<evidence type="ECO:0000256" key="3">
    <source>
        <dbReference type="ARBA" id="ARBA00022692"/>
    </source>
</evidence>
<dbReference type="SUPFAM" id="SSF117892">
    <property type="entry name" value="Band 7/SPFH domain"/>
    <property type="match status" value="1"/>
</dbReference>
<evidence type="ECO:0000256" key="1">
    <source>
        <dbReference type="ARBA" id="ARBA00004167"/>
    </source>
</evidence>
<gene>
    <name evidence="9" type="ORF">NX720_12430</name>
</gene>
<evidence type="ECO:0000256" key="5">
    <source>
        <dbReference type="ARBA" id="ARBA00023136"/>
    </source>
</evidence>
<dbReference type="GO" id="GO:0008233">
    <property type="term" value="F:peptidase activity"/>
    <property type="evidence" value="ECO:0007669"/>
    <property type="project" value="UniProtKB-KW"/>
</dbReference>
<evidence type="ECO:0000313" key="10">
    <source>
        <dbReference type="Proteomes" id="UP001163255"/>
    </source>
</evidence>
<dbReference type="SMART" id="SM00244">
    <property type="entry name" value="PHB"/>
    <property type="match status" value="1"/>
</dbReference>
<organism evidence="9 10">
    <name type="scientific">Endozoicomonas euniceicola</name>
    <dbReference type="NCBI Taxonomy" id="1234143"/>
    <lineage>
        <taxon>Bacteria</taxon>
        <taxon>Pseudomonadati</taxon>
        <taxon>Pseudomonadota</taxon>
        <taxon>Gammaproteobacteria</taxon>
        <taxon>Oceanospirillales</taxon>
        <taxon>Endozoicomonadaceae</taxon>
        <taxon>Endozoicomonas</taxon>
    </lineage>
</organism>
<dbReference type="Proteomes" id="UP001163255">
    <property type="component" value="Chromosome"/>
</dbReference>
<evidence type="ECO:0000259" key="8">
    <source>
        <dbReference type="SMART" id="SM00244"/>
    </source>
</evidence>
<keyword evidence="3 7" id="KW-0812">Transmembrane</keyword>
<keyword evidence="9" id="KW-0645">Protease</keyword>
<dbReference type="PANTHER" id="PTHR42911">
    <property type="entry name" value="MODULATOR OF FTSH PROTEASE HFLC"/>
    <property type="match status" value="1"/>
</dbReference>
<comment type="function">
    <text evidence="6">HflC and HflK could regulate a protease.</text>
</comment>
<comment type="similarity">
    <text evidence="2 6">Belongs to the band 7/mec-2 family. HflC subfamily.</text>
</comment>
<dbReference type="Pfam" id="PF01145">
    <property type="entry name" value="Band_7"/>
    <property type="match status" value="1"/>
</dbReference>
<evidence type="ECO:0000256" key="2">
    <source>
        <dbReference type="ARBA" id="ARBA00007862"/>
    </source>
</evidence>
<dbReference type="GO" id="GO:0006508">
    <property type="term" value="P:proteolysis"/>
    <property type="evidence" value="ECO:0007669"/>
    <property type="project" value="UniProtKB-KW"/>
</dbReference>
<keyword evidence="9" id="KW-0378">Hydrolase</keyword>
<keyword evidence="5 7" id="KW-0472">Membrane</keyword>
<dbReference type="PANTHER" id="PTHR42911:SF1">
    <property type="entry name" value="MODULATOR OF FTSH PROTEASE HFLC"/>
    <property type="match status" value="1"/>
</dbReference>
<accession>A0ABY6H0T1</accession>
<reference evidence="9" key="1">
    <citation type="submission" date="2022-10" db="EMBL/GenBank/DDBJ databases">
        <title>Completed Genome Sequence of two octocoral isolated bacterium, Endozoicomonas euniceicola EF212T and Endozoicomonas gorgoniicola PS125T.</title>
        <authorList>
            <person name="Chiou Y.-J."/>
            <person name="Chen Y.-H."/>
        </authorList>
    </citation>
    <scope>NUCLEOTIDE SEQUENCE</scope>
    <source>
        <strain evidence="9">EF212</strain>
    </source>
</reference>
<dbReference type="RefSeq" id="WP_262601420.1">
    <property type="nucleotide sequence ID" value="NZ_CP103300.1"/>
</dbReference>
<feature type="domain" description="Band 7" evidence="8">
    <location>
        <begin position="22"/>
        <end position="191"/>
    </location>
</feature>
<evidence type="ECO:0000256" key="6">
    <source>
        <dbReference type="PIRNR" id="PIRNR005651"/>
    </source>
</evidence>
<dbReference type="PIRSF" id="PIRSF005651">
    <property type="entry name" value="HflC"/>
    <property type="match status" value="1"/>
</dbReference>
<dbReference type="Gene3D" id="3.30.479.30">
    <property type="entry name" value="Band 7 domain"/>
    <property type="match status" value="1"/>
</dbReference>
<keyword evidence="10" id="KW-1185">Reference proteome</keyword>
<dbReference type="EMBL" id="CP103300">
    <property type="protein sequence ID" value="UYM18666.1"/>
    <property type="molecule type" value="Genomic_DNA"/>
</dbReference>
<dbReference type="InterPro" id="IPR010200">
    <property type="entry name" value="HflC"/>
</dbReference>
<protein>
    <recommendedName>
        <fullName evidence="6">Protein HflC</fullName>
    </recommendedName>
</protein>
<dbReference type="InterPro" id="IPR001107">
    <property type="entry name" value="Band_7"/>
</dbReference>
<evidence type="ECO:0000256" key="4">
    <source>
        <dbReference type="ARBA" id="ARBA00022989"/>
    </source>
</evidence>
<dbReference type="InterPro" id="IPR036013">
    <property type="entry name" value="Band_7/SPFH_dom_sf"/>
</dbReference>
<feature type="transmembrane region" description="Helical" evidence="7">
    <location>
        <begin position="7"/>
        <end position="27"/>
    </location>
</feature>
<evidence type="ECO:0000256" key="7">
    <source>
        <dbReference type="SAM" id="Phobius"/>
    </source>
</evidence>
<name>A0ABY6H0T1_9GAMM</name>
<evidence type="ECO:0000313" key="9">
    <source>
        <dbReference type="EMBL" id="UYM18666.1"/>
    </source>
</evidence>
<sequence length="300" mass="34226">MSLKAKIWWLAGGLLSVYIAATCFVTVKEHEYAVITQFGRPVKTITEAGLAVKLPNPVQAVTPLEKRVQMLRLEPSEYSTRDRRNIVVDNYVVWRIVDPVAFMTSTRTTEIAQQRLNTITNSQVGAMLASYPLESILNVDSEQNHLDELFQQVSERVDKVSRQELGIEVLAVRAVKFGYSPRNLKAIYDRMSSEWERLSKQYRAQGHEEAEKIRARTEQEIAGLKSTAYRDSQIIKGNSEARAAELYSQAFESHQEFFEFVRTMEAYKAVLDNNSRLILPSDSDLFEQLVNPKLDAKDES</sequence>
<comment type="subcellular location">
    <subcellularLocation>
        <location evidence="1">Membrane</location>
        <topology evidence="1">Single-pass membrane protein</topology>
    </subcellularLocation>
</comment>
<dbReference type="CDD" id="cd03405">
    <property type="entry name" value="SPFH_HflC"/>
    <property type="match status" value="1"/>
</dbReference>
<keyword evidence="4 7" id="KW-1133">Transmembrane helix</keyword>
<proteinExistence type="inferred from homology"/>